<evidence type="ECO:0000259" key="4">
    <source>
        <dbReference type="PROSITE" id="PS50987"/>
    </source>
</evidence>
<accession>A0A1H2JCB7</accession>
<reference evidence="6" key="1">
    <citation type="submission" date="2016-10" db="EMBL/GenBank/DDBJ databases">
        <authorList>
            <person name="Varghese N."/>
            <person name="Submissions S."/>
        </authorList>
    </citation>
    <scope>NUCLEOTIDE SEQUENCE [LARGE SCALE GENOMIC DNA]</scope>
    <source>
        <strain evidence="6">DSM 3384</strain>
    </source>
</reference>
<evidence type="ECO:0000256" key="1">
    <source>
        <dbReference type="ARBA" id="ARBA00023015"/>
    </source>
</evidence>
<dbReference type="RefSeq" id="WP_014955749.1">
    <property type="nucleotide sequence ID" value="NZ_FNLL01000011.1"/>
</dbReference>
<feature type="domain" description="HTH arsR-type" evidence="4">
    <location>
        <begin position="22"/>
        <end position="114"/>
    </location>
</feature>
<keyword evidence="2" id="KW-0238">DNA-binding</keyword>
<dbReference type="EMBL" id="FNLL01000011">
    <property type="protein sequence ID" value="SDU54002.1"/>
    <property type="molecule type" value="Genomic_DNA"/>
</dbReference>
<dbReference type="Gene3D" id="1.10.10.10">
    <property type="entry name" value="Winged helix-like DNA-binding domain superfamily/Winged helix DNA-binding domain"/>
    <property type="match status" value="1"/>
</dbReference>
<dbReference type="CDD" id="cd00090">
    <property type="entry name" value="HTH_ARSR"/>
    <property type="match status" value="1"/>
</dbReference>
<dbReference type="PANTHER" id="PTHR43132">
    <property type="entry name" value="ARSENICAL RESISTANCE OPERON REPRESSOR ARSR-RELATED"/>
    <property type="match status" value="1"/>
</dbReference>
<gene>
    <name evidence="5" type="ORF">SAMN04487931_111156</name>
</gene>
<dbReference type="InterPro" id="IPR018334">
    <property type="entry name" value="ArsR_HTH"/>
</dbReference>
<name>A0A1H2JCB7_9BACT</name>
<evidence type="ECO:0000313" key="5">
    <source>
        <dbReference type="EMBL" id="SDU54002.1"/>
    </source>
</evidence>
<dbReference type="PROSITE" id="PS50987">
    <property type="entry name" value="HTH_ARSR_2"/>
    <property type="match status" value="1"/>
</dbReference>
<proteinExistence type="predicted"/>
<dbReference type="InterPro" id="IPR036390">
    <property type="entry name" value="WH_DNA-bd_sf"/>
</dbReference>
<dbReference type="GO" id="GO:0003677">
    <property type="term" value="F:DNA binding"/>
    <property type="evidence" value="ECO:0007669"/>
    <property type="project" value="UniProtKB-KW"/>
</dbReference>
<dbReference type="Proteomes" id="UP000199608">
    <property type="component" value="Unassembled WGS sequence"/>
</dbReference>
<protein>
    <submittedName>
        <fullName evidence="5">Transcriptional regulator, ArsR family</fullName>
    </submittedName>
</protein>
<evidence type="ECO:0000256" key="2">
    <source>
        <dbReference type="ARBA" id="ARBA00023125"/>
    </source>
</evidence>
<dbReference type="PRINTS" id="PR00778">
    <property type="entry name" value="HTHARSR"/>
</dbReference>
<dbReference type="InterPro" id="IPR051011">
    <property type="entry name" value="Metal_resp_trans_reg"/>
</dbReference>
<dbReference type="PANTHER" id="PTHR43132:SF6">
    <property type="entry name" value="HTH-TYPE TRANSCRIPTIONAL REPRESSOR CZRA"/>
    <property type="match status" value="1"/>
</dbReference>
<dbReference type="AlphaFoldDB" id="A0A1H2JCB7"/>
<dbReference type="PROSITE" id="PS00846">
    <property type="entry name" value="HTH_ARSR_1"/>
    <property type="match status" value="1"/>
</dbReference>
<dbReference type="SMART" id="SM00418">
    <property type="entry name" value="HTH_ARSR"/>
    <property type="match status" value="1"/>
</dbReference>
<keyword evidence="6" id="KW-1185">Reference proteome</keyword>
<keyword evidence="1" id="KW-0805">Transcription regulation</keyword>
<keyword evidence="3" id="KW-0804">Transcription</keyword>
<dbReference type="Pfam" id="PF01022">
    <property type="entry name" value="HTH_5"/>
    <property type="match status" value="1"/>
</dbReference>
<sequence length="114" mass="13039">MDICAIKCINEKKVKETVKTIPKQKDIGQMADIFKALSDPSRLKIVLALLNQEHCVCDIAVICNQTDSAISHQLRILRTLKIVKNRREGKIIYYSIDDEHVTSLINMSLDHVRH</sequence>
<organism evidence="5 6">
    <name type="scientific">Desulfobacula phenolica</name>
    <dbReference type="NCBI Taxonomy" id="90732"/>
    <lineage>
        <taxon>Bacteria</taxon>
        <taxon>Pseudomonadati</taxon>
        <taxon>Thermodesulfobacteriota</taxon>
        <taxon>Desulfobacteria</taxon>
        <taxon>Desulfobacterales</taxon>
        <taxon>Desulfobacteraceae</taxon>
        <taxon>Desulfobacula</taxon>
    </lineage>
</organism>
<evidence type="ECO:0000313" key="6">
    <source>
        <dbReference type="Proteomes" id="UP000199608"/>
    </source>
</evidence>
<dbReference type="InterPro" id="IPR036388">
    <property type="entry name" value="WH-like_DNA-bd_sf"/>
</dbReference>
<dbReference type="GO" id="GO:0003700">
    <property type="term" value="F:DNA-binding transcription factor activity"/>
    <property type="evidence" value="ECO:0007669"/>
    <property type="project" value="InterPro"/>
</dbReference>
<dbReference type="SUPFAM" id="SSF46785">
    <property type="entry name" value="Winged helix' DNA-binding domain"/>
    <property type="match status" value="1"/>
</dbReference>
<evidence type="ECO:0000256" key="3">
    <source>
        <dbReference type="ARBA" id="ARBA00023163"/>
    </source>
</evidence>
<dbReference type="NCBIfam" id="NF033788">
    <property type="entry name" value="HTH_metalloreg"/>
    <property type="match status" value="1"/>
</dbReference>
<dbReference type="InterPro" id="IPR011991">
    <property type="entry name" value="ArsR-like_HTH"/>
</dbReference>
<dbReference type="InterPro" id="IPR001845">
    <property type="entry name" value="HTH_ArsR_DNA-bd_dom"/>
</dbReference>